<dbReference type="PANTHER" id="PTHR22970:SF14">
    <property type="entry name" value="AT-RICH INTERACTIVE DOMAIN-CONTAINING PROTEIN 2"/>
    <property type="match status" value="1"/>
</dbReference>
<dbReference type="AlphaFoldDB" id="N6SUF8"/>
<feature type="non-terminal residue" evidence="4">
    <location>
        <position position="1"/>
    </location>
</feature>
<dbReference type="OMA" id="CIREVTH"/>
<evidence type="ECO:0000256" key="3">
    <source>
        <dbReference type="ARBA" id="ARBA00023242"/>
    </source>
</evidence>
<dbReference type="PROSITE" id="PS51011">
    <property type="entry name" value="ARID"/>
    <property type="match status" value="1"/>
</dbReference>
<dbReference type="EMBL" id="KB741275">
    <property type="protein sequence ID" value="ENN71329.1"/>
    <property type="molecule type" value="Genomic_DNA"/>
</dbReference>
<gene>
    <name evidence="4" type="ORF">YQE_11989</name>
</gene>
<dbReference type="InterPro" id="IPR001606">
    <property type="entry name" value="ARID_dom"/>
</dbReference>
<dbReference type="InterPro" id="IPR052406">
    <property type="entry name" value="Chromatin_Remodeling_Comp"/>
</dbReference>
<dbReference type="Gene3D" id="1.10.150.60">
    <property type="entry name" value="ARID DNA-binding domain"/>
    <property type="match status" value="1"/>
</dbReference>
<evidence type="ECO:0000256" key="1">
    <source>
        <dbReference type="ARBA" id="ARBA00023015"/>
    </source>
</evidence>
<organism evidence="4">
    <name type="scientific">Dendroctonus ponderosae</name>
    <name type="common">Mountain pine beetle</name>
    <dbReference type="NCBI Taxonomy" id="77166"/>
    <lineage>
        <taxon>Eukaryota</taxon>
        <taxon>Metazoa</taxon>
        <taxon>Ecdysozoa</taxon>
        <taxon>Arthropoda</taxon>
        <taxon>Hexapoda</taxon>
        <taxon>Insecta</taxon>
        <taxon>Pterygota</taxon>
        <taxon>Neoptera</taxon>
        <taxon>Endopterygota</taxon>
        <taxon>Coleoptera</taxon>
        <taxon>Polyphaga</taxon>
        <taxon>Cucujiformia</taxon>
        <taxon>Curculionidae</taxon>
        <taxon>Scolytinae</taxon>
        <taxon>Dendroctonus</taxon>
    </lineage>
</organism>
<keyword evidence="3" id="KW-0539">Nucleus</keyword>
<proteinExistence type="predicted"/>
<name>N6SUF8_DENPD</name>
<dbReference type="GO" id="GO:0003677">
    <property type="term" value="F:DNA binding"/>
    <property type="evidence" value="ECO:0007669"/>
    <property type="project" value="InterPro"/>
</dbReference>
<dbReference type="HOGENOM" id="CLU_190946_0_0_1"/>
<keyword evidence="1" id="KW-0805">Transcription regulation</keyword>
<evidence type="ECO:0000313" key="4">
    <source>
        <dbReference type="EMBL" id="ENN71329.1"/>
    </source>
</evidence>
<evidence type="ECO:0000256" key="2">
    <source>
        <dbReference type="ARBA" id="ARBA00023163"/>
    </source>
</evidence>
<keyword evidence="2" id="KW-0804">Transcription</keyword>
<sequence>MAEILGKDEATYSKEKAGFLRDLRHFHEVRGTPFKRCPTLGGKEIDLYLLYSLVTAEGGWVKVRF</sequence>
<dbReference type="Pfam" id="PF01388">
    <property type="entry name" value="ARID"/>
    <property type="match status" value="1"/>
</dbReference>
<dbReference type="InterPro" id="IPR036431">
    <property type="entry name" value="ARID_dom_sf"/>
</dbReference>
<protein>
    <submittedName>
        <fullName evidence="4">Uncharacterized protein</fullName>
    </submittedName>
</protein>
<reference evidence="4" key="1">
    <citation type="journal article" date="2013" name="Genome Biol.">
        <title>Draft genome of the mountain pine beetle, Dendroctonus ponderosae Hopkins, a major forest pest.</title>
        <authorList>
            <person name="Keeling C.I."/>
            <person name="Yuen M.M."/>
            <person name="Liao N.Y."/>
            <person name="Docking T.R."/>
            <person name="Chan S.K."/>
            <person name="Taylor G.A."/>
            <person name="Palmquist D.L."/>
            <person name="Jackman S.D."/>
            <person name="Nguyen A."/>
            <person name="Li M."/>
            <person name="Henderson H."/>
            <person name="Janes J.K."/>
            <person name="Zhao Y."/>
            <person name="Pandoh P."/>
            <person name="Moore R."/>
            <person name="Sperling F.A."/>
            <person name="Huber D.P."/>
            <person name="Birol I."/>
            <person name="Jones S.J."/>
            <person name="Bohlmann J."/>
        </authorList>
    </citation>
    <scope>NUCLEOTIDE SEQUENCE</scope>
</reference>
<dbReference type="OrthoDB" id="338531at2759"/>
<dbReference type="PANTHER" id="PTHR22970">
    <property type="entry name" value="AT-RICH INTERACTIVE DOMAIN-CONTAINING PROTEIN 2"/>
    <property type="match status" value="1"/>
</dbReference>
<accession>N6SUF8</accession>
<dbReference type="SUPFAM" id="SSF46774">
    <property type="entry name" value="ARID-like"/>
    <property type="match status" value="1"/>
</dbReference>